<feature type="transmembrane region" description="Helical" evidence="1">
    <location>
        <begin position="110"/>
        <end position="130"/>
    </location>
</feature>
<evidence type="ECO:0000256" key="1">
    <source>
        <dbReference type="SAM" id="Phobius"/>
    </source>
</evidence>
<dbReference type="TCDB" id="1.E.54.4.5">
    <property type="family name" value="the gene transfer agent-release holin (gta-hol) family"/>
</dbReference>
<dbReference type="STRING" id="1219077.VAZ01S_047_00010"/>
<evidence type="ECO:0000313" key="2">
    <source>
        <dbReference type="EMBL" id="GAD76594.1"/>
    </source>
</evidence>
<keyword evidence="1" id="KW-1133">Transmembrane helix</keyword>
<dbReference type="OrthoDB" id="9130887at2"/>
<gene>
    <name evidence="2" type="ORF">VAZ01S_047_00010</name>
</gene>
<keyword evidence="1" id="KW-0472">Membrane</keyword>
<keyword evidence="3" id="KW-1185">Reference proteome</keyword>
<reference evidence="2 3" key="1">
    <citation type="submission" date="2013-09" db="EMBL/GenBank/DDBJ databases">
        <title>Whole genome shotgun sequence of Vibrio azureus NBRC 104587.</title>
        <authorList>
            <person name="Isaki S."/>
            <person name="Hosoyama A."/>
            <person name="Numata M."/>
            <person name="Hashimoto M."/>
            <person name="Hosoyama Y."/>
            <person name="Tsuchikane K."/>
            <person name="Noguchi M."/>
            <person name="Hirakata S."/>
            <person name="Ichikawa N."/>
            <person name="Ohji S."/>
            <person name="Yamazoe A."/>
            <person name="Fujita N."/>
        </authorList>
    </citation>
    <scope>NUCLEOTIDE SEQUENCE [LARGE SCALE GENOMIC DNA]</scope>
    <source>
        <strain evidence="2 3">NBRC 104587</strain>
    </source>
</reference>
<sequence length="145" mass="16220">MSLFSSTLSSGVSHLVDSIGNAIDSLITSDEEKGQLKIELEKELNGFKVAQLNALAKKDEEVSTRHQNDMKSDSWLSKNIRPLSVAFLTISTMVLAYLTIFILSPEHIDIITPWLDLLKTLLITIYAFYFGSRGIEKVQSIRSTK</sequence>
<evidence type="ECO:0008006" key="4">
    <source>
        <dbReference type="Google" id="ProtNLM"/>
    </source>
</evidence>
<accession>U3C598</accession>
<dbReference type="eggNOG" id="ENOG50330PQ">
    <property type="taxonomic scope" value="Bacteria"/>
</dbReference>
<proteinExistence type="predicted"/>
<dbReference type="Proteomes" id="UP000016567">
    <property type="component" value="Unassembled WGS sequence"/>
</dbReference>
<name>U3C598_9VIBR</name>
<evidence type="ECO:0000313" key="3">
    <source>
        <dbReference type="Proteomes" id="UP000016567"/>
    </source>
</evidence>
<comment type="caution">
    <text evidence="2">The sequence shown here is derived from an EMBL/GenBank/DDBJ whole genome shotgun (WGS) entry which is preliminary data.</text>
</comment>
<dbReference type="AlphaFoldDB" id="U3C598"/>
<keyword evidence="1" id="KW-0812">Transmembrane</keyword>
<feature type="transmembrane region" description="Helical" evidence="1">
    <location>
        <begin position="83"/>
        <end position="104"/>
    </location>
</feature>
<protein>
    <recommendedName>
        <fullName evidence="4">Holin</fullName>
    </recommendedName>
</protein>
<organism evidence="2 3">
    <name type="scientific">Vibrio azureus NBRC 104587</name>
    <dbReference type="NCBI Taxonomy" id="1219077"/>
    <lineage>
        <taxon>Bacteria</taxon>
        <taxon>Pseudomonadati</taxon>
        <taxon>Pseudomonadota</taxon>
        <taxon>Gammaproteobacteria</taxon>
        <taxon>Vibrionales</taxon>
        <taxon>Vibrionaceae</taxon>
        <taxon>Vibrio</taxon>
    </lineage>
</organism>
<dbReference type="RefSeq" id="WP_021710341.1">
    <property type="nucleotide sequence ID" value="NZ_BAOB01000764.1"/>
</dbReference>
<dbReference type="EMBL" id="BATL01000047">
    <property type="protein sequence ID" value="GAD76594.1"/>
    <property type="molecule type" value="Genomic_DNA"/>
</dbReference>